<dbReference type="GO" id="GO:0005886">
    <property type="term" value="C:plasma membrane"/>
    <property type="evidence" value="ECO:0007669"/>
    <property type="project" value="TreeGrafter"/>
</dbReference>
<dbReference type="EnsemblMetazoa" id="CapteT209497">
    <property type="protein sequence ID" value="CapteP209497"/>
    <property type="gene ID" value="CapteG209497"/>
</dbReference>
<dbReference type="Proteomes" id="UP000014760">
    <property type="component" value="Unassembled WGS sequence"/>
</dbReference>
<accession>R7U8V9</accession>
<keyword evidence="3" id="KW-1185">Reference proteome</keyword>
<sequence>MANLSMSFTNVELTTLTPYSGRFAGYSIHKGRLHLDLNYQIKDHQLSATNQMLLDKLLLGSKVDSNEAVDLPIRLALALLKDRNGQIDITLPVSGDLNNPEFELGPVIRTALFNLVTNIISAPFDLLASLVGGDAQEMKFVNFEPGNFNINRSEQIESLDKLAKALRDRPGLQLEVSGKTAKKSDWPLVAKSLLDKELTQHWTRDLQKQKKPVPEKLLLSTMDEETHLRLLQKIAESIGSTEAQNSNAQDSTADAVTKQLLTQWPYNEHAMRQLAIDRAREIKDYLIDEGGLDPQRIFLLNVQSLAEGSTDKPSTELQLTAG</sequence>
<name>R7U8V9_CAPTE</name>
<dbReference type="EMBL" id="KB303775">
    <property type="protein sequence ID" value="ELU02795.1"/>
    <property type="molecule type" value="Genomic_DNA"/>
</dbReference>
<dbReference type="InterPro" id="IPR008023">
    <property type="entry name" value="DUF748"/>
</dbReference>
<dbReference type="HOGENOM" id="CLU_863944_0_0_1"/>
<gene>
    <name evidence="1" type="ORF">CAPTEDRAFT_209497</name>
</gene>
<dbReference type="GO" id="GO:0090313">
    <property type="term" value="P:regulation of protein targeting to membrane"/>
    <property type="evidence" value="ECO:0007669"/>
    <property type="project" value="TreeGrafter"/>
</dbReference>
<evidence type="ECO:0000313" key="1">
    <source>
        <dbReference type="EMBL" id="ELU02795.1"/>
    </source>
</evidence>
<evidence type="ECO:0008006" key="4">
    <source>
        <dbReference type="Google" id="ProtNLM"/>
    </source>
</evidence>
<organism evidence="1">
    <name type="scientific">Capitella teleta</name>
    <name type="common">Polychaete worm</name>
    <dbReference type="NCBI Taxonomy" id="283909"/>
    <lineage>
        <taxon>Eukaryota</taxon>
        <taxon>Metazoa</taxon>
        <taxon>Spiralia</taxon>
        <taxon>Lophotrochozoa</taxon>
        <taxon>Annelida</taxon>
        <taxon>Polychaeta</taxon>
        <taxon>Sedentaria</taxon>
        <taxon>Scolecida</taxon>
        <taxon>Capitellidae</taxon>
        <taxon>Capitella</taxon>
    </lineage>
</organism>
<protein>
    <recommendedName>
        <fullName evidence="4">OmpA-like domain-containing protein</fullName>
    </recommendedName>
</protein>
<dbReference type="OrthoDB" id="10670495at2759"/>
<dbReference type="InterPro" id="IPR052894">
    <property type="entry name" value="AsmA-related"/>
</dbReference>
<dbReference type="Gene3D" id="3.30.1330.60">
    <property type="entry name" value="OmpA-like domain"/>
    <property type="match status" value="1"/>
</dbReference>
<dbReference type="EMBL" id="AMQN01045892">
    <property type="status" value="NOT_ANNOTATED_CDS"/>
    <property type="molecule type" value="Genomic_DNA"/>
</dbReference>
<reference evidence="1 3" key="2">
    <citation type="journal article" date="2013" name="Nature">
        <title>Insights into bilaterian evolution from three spiralian genomes.</title>
        <authorList>
            <person name="Simakov O."/>
            <person name="Marletaz F."/>
            <person name="Cho S.J."/>
            <person name="Edsinger-Gonzales E."/>
            <person name="Havlak P."/>
            <person name="Hellsten U."/>
            <person name="Kuo D.H."/>
            <person name="Larsson T."/>
            <person name="Lv J."/>
            <person name="Arendt D."/>
            <person name="Savage R."/>
            <person name="Osoegawa K."/>
            <person name="de Jong P."/>
            <person name="Grimwood J."/>
            <person name="Chapman J.A."/>
            <person name="Shapiro H."/>
            <person name="Aerts A."/>
            <person name="Otillar R.P."/>
            <person name="Terry A.Y."/>
            <person name="Boore J.L."/>
            <person name="Grigoriev I.V."/>
            <person name="Lindberg D.R."/>
            <person name="Seaver E.C."/>
            <person name="Weisblat D.A."/>
            <person name="Putnam N.H."/>
            <person name="Rokhsar D.S."/>
        </authorList>
    </citation>
    <scope>NUCLEOTIDE SEQUENCE</scope>
    <source>
        <strain evidence="1 3">I ESC-2004</strain>
    </source>
</reference>
<evidence type="ECO:0000313" key="2">
    <source>
        <dbReference type="EnsemblMetazoa" id="CapteP209497"/>
    </source>
</evidence>
<dbReference type="AlphaFoldDB" id="R7U8V9"/>
<dbReference type="PANTHER" id="PTHR30441:SF8">
    <property type="entry name" value="DUF748 DOMAIN-CONTAINING PROTEIN"/>
    <property type="match status" value="1"/>
</dbReference>
<dbReference type="PANTHER" id="PTHR30441">
    <property type="entry name" value="DUF748 DOMAIN-CONTAINING PROTEIN"/>
    <property type="match status" value="1"/>
</dbReference>
<evidence type="ECO:0000313" key="3">
    <source>
        <dbReference type="Proteomes" id="UP000014760"/>
    </source>
</evidence>
<reference evidence="2" key="3">
    <citation type="submission" date="2015-06" db="UniProtKB">
        <authorList>
            <consortium name="EnsemblMetazoa"/>
        </authorList>
    </citation>
    <scope>IDENTIFICATION</scope>
</reference>
<proteinExistence type="predicted"/>
<dbReference type="Pfam" id="PF05359">
    <property type="entry name" value="DUF748"/>
    <property type="match status" value="1"/>
</dbReference>
<dbReference type="InterPro" id="IPR036737">
    <property type="entry name" value="OmpA-like_sf"/>
</dbReference>
<reference evidence="3" key="1">
    <citation type="submission" date="2012-12" db="EMBL/GenBank/DDBJ databases">
        <authorList>
            <person name="Hellsten U."/>
            <person name="Grimwood J."/>
            <person name="Chapman J.A."/>
            <person name="Shapiro H."/>
            <person name="Aerts A."/>
            <person name="Otillar R.P."/>
            <person name="Terry A.Y."/>
            <person name="Boore J.L."/>
            <person name="Simakov O."/>
            <person name="Marletaz F."/>
            <person name="Cho S.-J."/>
            <person name="Edsinger-Gonzales E."/>
            <person name="Havlak P."/>
            <person name="Kuo D.-H."/>
            <person name="Larsson T."/>
            <person name="Lv J."/>
            <person name="Arendt D."/>
            <person name="Savage R."/>
            <person name="Osoegawa K."/>
            <person name="de Jong P."/>
            <person name="Lindberg D.R."/>
            <person name="Seaver E.C."/>
            <person name="Weisblat D.A."/>
            <person name="Putnam N.H."/>
            <person name="Grigoriev I.V."/>
            <person name="Rokhsar D.S."/>
        </authorList>
    </citation>
    <scope>NUCLEOTIDE SEQUENCE</scope>
    <source>
        <strain evidence="3">I ESC-2004</strain>
    </source>
</reference>